<dbReference type="Gene3D" id="3.90.1750.10">
    <property type="entry name" value="Hect, E3 ligase catalytic domains"/>
    <property type="match status" value="1"/>
</dbReference>
<dbReference type="Gene3D" id="3.30.2160.10">
    <property type="entry name" value="Hect, E3 ligase catalytic domain"/>
    <property type="match status" value="1"/>
</dbReference>
<sequence length="1895" mass="210539">MAAAAAAHRASFPLRLQQILAGSRAVSPAIKVESEPPANVKAFIDQVINIPLHDIAIPLSGFRWEFNKGNFHHWKPLFIHFDTYFKTYISSRKDLLLSDDMTEAEPMPKNAILKILIVMQIILENCQNRSSFTGLEHLKLLLASSDPEIVVAALETLVALVKINPSKLHMNGKLISCGSINTHLLSLAQGWGSKEEGLGIYSCVVANEGNQQGGLSLFPVDLESKYQHRLGSTLHFEYNLGSAQYPDQTSDKGKSSNLCVIHIPDMHLQKEDDLSILKQCVDKFNVPPEHRFALLTRIRYARAFNSTRTCSIYSRISLLSFIVLVQSSDAHDELTYFFTNEPEYINELIRLVRSEDSVPGPIRALAMLALGAQLAAYASSHERARILSGSSIISAGGNRMVLLSVLQKAIFSLNSPNDEEVNEDDEDEDEENNNLEEDDAHQMSHPDTDQEDREMDEEEFDEDLLEDDDDEDEEGVILRLEEGINGINVFDHIEVFGGSNNLSGDTLRVMPLDIFGTRRQGRSTSIYNLLGRASDHGVLDHPLLEEPSSTLNFSHQEQPENLVEMAFSDRNHEGSSSRLDAIFRSLRSGRNGHRFNMWLDDGPQRNGSAAPAVPEGIEELLISHLSRPTQQPGAQTVGGTQENDQPKHGSAAEAREGSPAQQNENSENTTNPVDLSESAGPAPPDSDALQRVVSNASIEHATEMQYERSDTITRDVEAVSQASSGSGATLGESLRSLEVEIGSVEGHDDGDRHGTSGASERLPLGDIQAAARSRRPSGNAVAVSSRDMSLESVSEVPQNPDQEPDHNASEGNQEPRGVGADTIDPTFLEALPEDLRAEVLSSRQNQVTQTSNDQPQNDGDIDPEFLAALPLDIREEVLAQQRSQRIQQQSQELEGQPVEMDAVSIIATFPSEIREEVLLTSPDTLLATLTPALVAEANMLRERFAHRYHSSSLFGMNSRNRRGESSRRDIMAAGLDRNTGDPSRSTSKPIEIEGAPLVDEDGLKALIRLLRVVQPLYKGQLQRLLVNLCTHRDNRQALVQILVDMLMLDLQGFSKKSVDASEPPFRLYGCHANITYSRPQSSNGVPPLVSRRVLETLTNLARSHPNVAKLLLFLEFPCPSRCRSEAHDHRHGKAVLEDGEERKAFAVVLLLTLLNQPLYMRSVAHLEQLLNLLEVVMHNAENEINQAKLEASSEKPSENAVKDVKDNTSISDSYGSKSNPEDGSKALAVDNKSNLRAVLRSLPQSELRLLCSLLAHDGLSDSAYLLVGEVLKKIVALAPFFCCHFINELARSMQSLTFCAMKELRLYENSEKALLSSTSANGTAILRVVQALSSLVSTLQDRKDPEQPAEKDHSDAVSQISEINTALDALWLELSNCISKIESSSEYASNLTPASASAATLTAGVAPPLPAGTQNILPYIESFFVTCEKLRPGQPDAVQEASTSDMEDASTSSGGQRSYSCQASLDEKQNAFVKFSEKHRRLLNAFIHQNPGLLEKSFSLMLKIPRLIDFDNKRAYFRSKIKHQYDHHHHNPVRISVRRSYILEDSYNQLRMRSPQDLKGRLTVHFQGEEGIDAGGLTREWYQSLSRVIFDKSALLFTTVGNDLTFQPNPNSVYQTEHLSYFKFAGRVVGKALFDGQLLDAHFTRSFYKHILGVRVTYHDIEAIDPAYYKNLKWMLENDISDVLDLTFSMDADEEKLILYEKAEVTDCELIPGGRNIRVTEENKHQYVDRVAEHRLTTAIRPQINAFLEGFNELIPRELISIFNDKELELLISGLPDIDLDDLKANTEYSGYSIASPVIQWFWEIVQGFSKEDKARFLQFVTGTSKVPLEGFSALQGISGPQRFQIHKAYGSTNHLPSAHTCFNQLDLPEYTSKEQLQERLLLAIHEANEGFGFG</sequence>
<feature type="compositionally biased region" description="Acidic residues" evidence="7">
    <location>
        <begin position="449"/>
        <end position="472"/>
    </location>
</feature>
<evidence type="ECO:0000256" key="2">
    <source>
        <dbReference type="ARBA" id="ARBA00004906"/>
    </source>
</evidence>
<feature type="compositionally biased region" description="Basic and acidic residues" evidence="7">
    <location>
        <begin position="745"/>
        <end position="754"/>
    </location>
</feature>
<dbReference type="Pfam" id="PF00632">
    <property type="entry name" value="HECT"/>
    <property type="match status" value="1"/>
</dbReference>
<evidence type="ECO:0000256" key="5">
    <source>
        <dbReference type="ARBA" id="ARBA00022786"/>
    </source>
</evidence>
<dbReference type="PROSITE" id="PS50237">
    <property type="entry name" value="HECT"/>
    <property type="match status" value="1"/>
</dbReference>
<feature type="compositionally biased region" description="Polar residues" evidence="7">
    <location>
        <begin position="1207"/>
        <end position="1218"/>
    </location>
</feature>
<reference evidence="9" key="1">
    <citation type="submission" date="2015-12" db="EMBL/GenBank/DDBJ databases">
        <title>Update maize B73 reference genome by single molecule sequencing technologies.</title>
        <authorList>
            <consortium name="Maize Genome Sequencing Project"/>
            <person name="Ware D."/>
        </authorList>
    </citation>
    <scope>NUCLEOTIDE SEQUENCE [LARGE SCALE GENOMIC DNA]</scope>
    <source>
        <tissue evidence="9">Seedling</tissue>
    </source>
</reference>
<feature type="compositionally biased region" description="Basic and acidic residues" evidence="7">
    <location>
        <begin position="702"/>
        <end position="717"/>
    </location>
</feature>
<evidence type="ECO:0000313" key="9">
    <source>
        <dbReference type="EMBL" id="ONM32417.1"/>
    </source>
</evidence>
<comment type="pathway">
    <text evidence="2">Protein modification; protein ubiquitination.</text>
</comment>
<feature type="compositionally biased region" description="Polar residues" evidence="7">
    <location>
        <begin position="659"/>
        <end position="673"/>
    </location>
</feature>
<feature type="compositionally biased region" description="Acidic residues" evidence="7">
    <location>
        <begin position="417"/>
        <end position="439"/>
    </location>
</feature>
<keyword evidence="5" id="KW-0833">Ubl conjugation pathway</keyword>
<dbReference type="Gene3D" id="3.30.2410.10">
    <property type="entry name" value="Hect, E3 ligase catalytic domain"/>
    <property type="match status" value="1"/>
</dbReference>
<dbReference type="GO" id="GO:0061630">
    <property type="term" value="F:ubiquitin protein ligase activity"/>
    <property type="evidence" value="ECO:0007669"/>
    <property type="project" value="UniProtKB-EC"/>
</dbReference>
<protein>
    <recommendedName>
        <fullName evidence="3">HECT-type E3 ubiquitin transferase</fullName>
        <ecNumber evidence="3">2.3.2.26</ecNumber>
    </recommendedName>
</protein>
<dbReference type="EMBL" id="CM007649">
    <property type="protein sequence ID" value="ONM32417.1"/>
    <property type="molecule type" value="Genomic_DNA"/>
</dbReference>
<evidence type="ECO:0000256" key="7">
    <source>
        <dbReference type="SAM" id="MobiDB-lite"/>
    </source>
</evidence>
<evidence type="ECO:0000256" key="1">
    <source>
        <dbReference type="ARBA" id="ARBA00000885"/>
    </source>
</evidence>
<feature type="region of interest" description="Disordered" evidence="7">
    <location>
        <begin position="702"/>
        <end position="822"/>
    </location>
</feature>
<feature type="compositionally biased region" description="Polar residues" evidence="7">
    <location>
        <begin position="841"/>
        <end position="857"/>
    </location>
</feature>
<feature type="region of interest" description="Disordered" evidence="7">
    <location>
        <begin position="1188"/>
        <end position="1226"/>
    </location>
</feature>
<dbReference type="InterPro" id="IPR025527">
    <property type="entry name" value="HUWE1/Rev1_UBM"/>
</dbReference>
<dbReference type="FunFam" id="3.30.2160.10:FF:000001">
    <property type="entry name" value="E3 ubiquitin-protein ligase NEDD4-like"/>
    <property type="match status" value="1"/>
</dbReference>
<evidence type="ECO:0000256" key="6">
    <source>
        <dbReference type="ARBA" id="ARBA00034494"/>
    </source>
</evidence>
<dbReference type="InterPro" id="IPR010309">
    <property type="entry name" value="E3_Ub_ligase_DUF908"/>
</dbReference>
<evidence type="ECO:0000256" key="4">
    <source>
        <dbReference type="ARBA" id="ARBA00022679"/>
    </source>
</evidence>
<dbReference type="Pfam" id="PF14377">
    <property type="entry name" value="UBM"/>
    <property type="match status" value="3"/>
</dbReference>
<dbReference type="EC" id="2.3.2.26" evidence="3"/>
<keyword evidence="4" id="KW-0808">Transferase</keyword>
<dbReference type="FunFam" id="3.90.1750.10:FF:000003">
    <property type="entry name" value="E3 ubiquitin-protein ligase UPL1"/>
    <property type="match status" value="1"/>
</dbReference>
<dbReference type="PANTHER" id="PTHR11254:SF398">
    <property type="entry name" value="HECT-TYPE E3 UBIQUITIN TRANSFERASE"/>
    <property type="match status" value="1"/>
</dbReference>
<feature type="region of interest" description="Disordered" evidence="7">
    <location>
        <begin position="1435"/>
        <end position="1459"/>
    </location>
</feature>
<evidence type="ECO:0000256" key="3">
    <source>
        <dbReference type="ARBA" id="ARBA00012485"/>
    </source>
</evidence>
<feature type="region of interest" description="Disordered" evidence="7">
    <location>
        <begin position="627"/>
        <end position="688"/>
    </location>
</feature>
<dbReference type="InterPro" id="IPR050409">
    <property type="entry name" value="E3_ubiq-protein_ligase"/>
</dbReference>
<organism evidence="9">
    <name type="scientific">Zea mays</name>
    <name type="common">Maize</name>
    <dbReference type="NCBI Taxonomy" id="4577"/>
    <lineage>
        <taxon>Eukaryota</taxon>
        <taxon>Viridiplantae</taxon>
        <taxon>Streptophyta</taxon>
        <taxon>Embryophyta</taxon>
        <taxon>Tracheophyta</taxon>
        <taxon>Spermatophyta</taxon>
        <taxon>Magnoliopsida</taxon>
        <taxon>Liliopsida</taxon>
        <taxon>Poales</taxon>
        <taxon>Poaceae</taxon>
        <taxon>PACMAD clade</taxon>
        <taxon>Panicoideae</taxon>
        <taxon>Andropogonodae</taxon>
        <taxon>Andropogoneae</taxon>
        <taxon>Tripsacinae</taxon>
        <taxon>Zea</taxon>
    </lineage>
</organism>
<accession>A0A1D6MU56</accession>
<name>A0A1D6MU56_MAIZE</name>
<gene>
    <name evidence="9" type="ORF">ZEAMMB73_Zm00001d041105</name>
</gene>
<dbReference type="CDD" id="cd00078">
    <property type="entry name" value="HECTc"/>
    <property type="match status" value="1"/>
</dbReference>
<feature type="compositionally biased region" description="Polar residues" evidence="7">
    <location>
        <begin position="791"/>
        <end position="801"/>
    </location>
</feature>
<feature type="compositionally biased region" description="Polar residues" evidence="7">
    <location>
        <begin position="1440"/>
        <end position="1459"/>
    </location>
</feature>
<feature type="compositionally biased region" description="Basic and acidic residues" evidence="7">
    <location>
        <begin position="1191"/>
        <end position="1206"/>
    </location>
</feature>
<feature type="region of interest" description="Disordered" evidence="7">
    <location>
        <begin position="841"/>
        <end position="862"/>
    </location>
</feature>
<proteinExistence type="inferred from homology"/>
<dbReference type="FunFam" id="3.30.2410.10:FF:000010">
    <property type="entry name" value="E3 ubiquitin-protein ligase UPL1"/>
    <property type="match status" value="1"/>
</dbReference>
<dbReference type="SUPFAM" id="SSF56204">
    <property type="entry name" value="Hect, E3 ligase catalytic domain"/>
    <property type="match status" value="1"/>
</dbReference>
<evidence type="ECO:0000259" key="8">
    <source>
        <dbReference type="PROSITE" id="PS50237"/>
    </source>
</evidence>
<feature type="domain" description="HECT" evidence="8">
    <location>
        <begin position="1554"/>
        <end position="1895"/>
    </location>
</feature>
<dbReference type="SMART" id="SM00119">
    <property type="entry name" value="HECTc"/>
    <property type="match status" value="1"/>
</dbReference>
<dbReference type="Pfam" id="PF06012">
    <property type="entry name" value="DUF908"/>
    <property type="match status" value="2"/>
</dbReference>
<dbReference type="InterPro" id="IPR035983">
    <property type="entry name" value="Hect_E3_ubiquitin_ligase"/>
</dbReference>
<comment type="catalytic activity">
    <reaction evidence="1">
        <text>S-ubiquitinyl-[E2 ubiquitin-conjugating enzyme]-L-cysteine + [acceptor protein]-L-lysine = [E2 ubiquitin-conjugating enzyme]-L-cysteine + N(6)-ubiquitinyl-[acceptor protein]-L-lysine.</text>
        <dbReference type="EC" id="2.3.2.26"/>
    </reaction>
</comment>
<dbReference type="Gene3D" id="6.10.250.1630">
    <property type="match status" value="1"/>
</dbReference>
<comment type="similarity">
    <text evidence="6">Belongs to the UPL family. TOM1/PTR1 subfamily.</text>
</comment>
<dbReference type="FunFam" id="3.90.1750.10:FF:000026">
    <property type="entry name" value="E3 ubiquitin-protein ligase HACE1"/>
    <property type="match status" value="1"/>
</dbReference>
<dbReference type="InterPro" id="IPR000569">
    <property type="entry name" value="HECT_dom"/>
</dbReference>
<dbReference type="PANTHER" id="PTHR11254">
    <property type="entry name" value="HECT DOMAIN UBIQUITIN-PROTEIN LIGASE"/>
    <property type="match status" value="1"/>
</dbReference>
<dbReference type="ExpressionAtlas" id="A0A1D6MU56">
    <property type="expression patterns" value="baseline and differential"/>
</dbReference>
<dbReference type="SUPFAM" id="SSF48371">
    <property type="entry name" value="ARM repeat"/>
    <property type="match status" value="2"/>
</dbReference>
<dbReference type="InterPro" id="IPR016024">
    <property type="entry name" value="ARM-type_fold"/>
</dbReference>
<feature type="compositionally biased region" description="Polar residues" evidence="7">
    <location>
        <begin position="627"/>
        <end position="643"/>
    </location>
</feature>
<feature type="region of interest" description="Disordered" evidence="7">
    <location>
        <begin position="416"/>
        <end position="472"/>
    </location>
</feature>